<keyword evidence="3" id="KW-1185">Reference proteome</keyword>
<feature type="non-terminal residue" evidence="2">
    <location>
        <position position="1"/>
    </location>
</feature>
<accession>A0ABT1NGM0</accession>
<evidence type="ECO:0000313" key="3">
    <source>
        <dbReference type="Proteomes" id="UP001651880"/>
    </source>
</evidence>
<reference evidence="2 3" key="1">
    <citation type="submission" date="2021-10" db="EMBL/GenBank/DDBJ databases">
        <title>Lutispora strain m25 sp. nov., a thermophilic, non-spore-forming bacterium isolated from a lab-scale methanogenic bioreactor digesting anaerobic sludge.</title>
        <authorList>
            <person name="El Houari A."/>
            <person name="Mcdonald J."/>
        </authorList>
    </citation>
    <scope>NUCLEOTIDE SEQUENCE [LARGE SCALE GENOMIC DNA]</scope>
    <source>
        <strain evidence="3">m25</strain>
    </source>
</reference>
<name>A0ABT1NGM0_9FIRM</name>
<gene>
    <name evidence="2" type="ORF">LJD61_12200</name>
</gene>
<keyword evidence="1" id="KW-0175">Coiled coil</keyword>
<feature type="coiled-coil region" evidence="1">
    <location>
        <begin position="41"/>
        <end position="86"/>
    </location>
</feature>
<evidence type="ECO:0000313" key="2">
    <source>
        <dbReference type="EMBL" id="MCQ1530306.1"/>
    </source>
</evidence>
<evidence type="ECO:0000256" key="1">
    <source>
        <dbReference type="SAM" id="Coils"/>
    </source>
</evidence>
<protein>
    <submittedName>
        <fullName evidence="2">Uncharacterized protein</fullName>
    </submittedName>
</protein>
<dbReference type="Proteomes" id="UP001651880">
    <property type="component" value="Unassembled WGS sequence"/>
</dbReference>
<comment type="caution">
    <text evidence="2">The sequence shown here is derived from an EMBL/GenBank/DDBJ whole genome shotgun (WGS) entry which is preliminary data.</text>
</comment>
<organism evidence="2 3">
    <name type="scientific">Lutispora saccharofermentans</name>
    <dbReference type="NCBI Taxonomy" id="3024236"/>
    <lineage>
        <taxon>Bacteria</taxon>
        <taxon>Bacillati</taxon>
        <taxon>Bacillota</taxon>
        <taxon>Clostridia</taxon>
        <taxon>Lutisporales</taxon>
        <taxon>Lutisporaceae</taxon>
        <taxon>Lutispora</taxon>
    </lineage>
</organism>
<dbReference type="EMBL" id="JAJEKE010000010">
    <property type="protein sequence ID" value="MCQ1530306.1"/>
    <property type="molecule type" value="Genomic_DNA"/>
</dbReference>
<proteinExistence type="predicted"/>
<sequence length="101" mass="11907">NLQGGVAMEDKIDKLYDLVEKMYNSLSGKIINAETNINKRLDNIELTQEQMQTKLEQLAEIQQSHYEENKREHKEIIDKLKRIETATLENETEIYNIKKVK</sequence>